<proteinExistence type="predicted"/>
<keyword evidence="4" id="KW-1185">Reference proteome</keyword>
<evidence type="ECO:0000313" key="4">
    <source>
        <dbReference type="Proteomes" id="UP001165270"/>
    </source>
</evidence>
<keyword evidence="2" id="KW-0812">Transmembrane</keyword>
<evidence type="ECO:0000313" key="3">
    <source>
        <dbReference type="EMBL" id="MCI3240277.1"/>
    </source>
</evidence>
<reference evidence="3" key="1">
    <citation type="submission" date="2022-03" db="EMBL/GenBank/DDBJ databases">
        <title>Streptomyces 7R015 and 7R016 isolated from Barleria lupulina in Thailand.</title>
        <authorList>
            <person name="Kanchanasin P."/>
            <person name="Phongsopitanun W."/>
            <person name="Tanasupawat S."/>
        </authorList>
    </citation>
    <scope>NUCLEOTIDE SEQUENCE</scope>
    <source>
        <strain evidence="3">7R016</strain>
    </source>
</reference>
<feature type="compositionally biased region" description="Pro residues" evidence="1">
    <location>
        <begin position="20"/>
        <end position="30"/>
    </location>
</feature>
<feature type="region of interest" description="Disordered" evidence="1">
    <location>
        <begin position="172"/>
        <end position="193"/>
    </location>
</feature>
<dbReference type="EMBL" id="JALDAX010000003">
    <property type="protein sequence ID" value="MCI3240277.1"/>
    <property type="molecule type" value="Genomic_DNA"/>
</dbReference>
<protein>
    <submittedName>
        <fullName evidence="3">Uncharacterized protein</fullName>
    </submittedName>
</protein>
<name>A0ABS9XF78_9ACTN</name>
<evidence type="ECO:0000256" key="1">
    <source>
        <dbReference type="SAM" id="MobiDB-lite"/>
    </source>
</evidence>
<dbReference type="RefSeq" id="WP_242709346.1">
    <property type="nucleotide sequence ID" value="NZ_JALDAX010000003.1"/>
</dbReference>
<sequence length="270" mass="28255">MSYQQPPPQPGWAQPQQPAWGPPPPAPQPPKKAGGKIAAIGCLSSLAFLILIVIVAALADGSNDKPETKAPPYKVVEQDDTGHKRNVVVEVETTKNLRAVFDAVANDLTDEAGYSIIINCSTGGTKDLDNRLANGQKAVGNMGAATTGLKAGGTEFSTNAGQKCPVSAADKAKDEADRKAAQKAAGIPPEPTGADRRRLLATLAAVAPDVVRYEDKAVEAARNQCSAINGGSHRLNWVASQRFTYKDVTTSEAQGAKINGALKRSGFCKV</sequence>
<feature type="compositionally biased region" description="Pro residues" evidence="1">
    <location>
        <begin position="1"/>
        <end position="10"/>
    </location>
</feature>
<feature type="region of interest" description="Disordered" evidence="1">
    <location>
        <begin position="1"/>
        <end position="34"/>
    </location>
</feature>
<keyword evidence="2" id="KW-1133">Transmembrane helix</keyword>
<evidence type="ECO:0000256" key="2">
    <source>
        <dbReference type="SAM" id="Phobius"/>
    </source>
</evidence>
<organism evidence="3 4">
    <name type="scientific">Streptomyces spinosisporus</name>
    <dbReference type="NCBI Taxonomy" id="2927582"/>
    <lineage>
        <taxon>Bacteria</taxon>
        <taxon>Bacillati</taxon>
        <taxon>Actinomycetota</taxon>
        <taxon>Actinomycetes</taxon>
        <taxon>Kitasatosporales</taxon>
        <taxon>Streptomycetaceae</taxon>
        <taxon>Streptomyces</taxon>
    </lineage>
</organism>
<feature type="transmembrane region" description="Helical" evidence="2">
    <location>
        <begin position="37"/>
        <end position="59"/>
    </location>
</feature>
<gene>
    <name evidence="3" type="ORF">MQN93_11135</name>
</gene>
<keyword evidence="2" id="KW-0472">Membrane</keyword>
<dbReference type="Proteomes" id="UP001165270">
    <property type="component" value="Unassembled WGS sequence"/>
</dbReference>
<accession>A0ABS9XF78</accession>
<comment type="caution">
    <text evidence="3">The sequence shown here is derived from an EMBL/GenBank/DDBJ whole genome shotgun (WGS) entry which is preliminary data.</text>
</comment>